<dbReference type="CDD" id="cd04301">
    <property type="entry name" value="NAT_SF"/>
    <property type="match status" value="1"/>
</dbReference>
<dbReference type="Proteomes" id="UP000538147">
    <property type="component" value="Unassembled WGS sequence"/>
</dbReference>
<dbReference type="NCBIfam" id="NF002959">
    <property type="entry name" value="PRK03624.1"/>
    <property type="match status" value="1"/>
</dbReference>
<dbReference type="InterPro" id="IPR000182">
    <property type="entry name" value="GNAT_dom"/>
</dbReference>
<gene>
    <name evidence="4" type="ORF">FHS79_003040</name>
</gene>
<name>A0A841LIQ9_9SPHN</name>
<organism evidence="4 5">
    <name type="scientific">Polymorphobacter multimanifer</name>
    <dbReference type="NCBI Taxonomy" id="1070431"/>
    <lineage>
        <taxon>Bacteria</taxon>
        <taxon>Pseudomonadati</taxon>
        <taxon>Pseudomonadota</taxon>
        <taxon>Alphaproteobacteria</taxon>
        <taxon>Sphingomonadales</taxon>
        <taxon>Sphingosinicellaceae</taxon>
        <taxon>Polymorphobacter</taxon>
    </lineage>
</organism>
<evidence type="ECO:0000313" key="4">
    <source>
        <dbReference type="EMBL" id="MBB6228848.1"/>
    </source>
</evidence>
<keyword evidence="5" id="KW-1185">Reference proteome</keyword>
<dbReference type="InterPro" id="IPR050832">
    <property type="entry name" value="Bact_Acetyltransf"/>
</dbReference>
<dbReference type="GO" id="GO:0016747">
    <property type="term" value="F:acyltransferase activity, transferring groups other than amino-acyl groups"/>
    <property type="evidence" value="ECO:0007669"/>
    <property type="project" value="InterPro"/>
</dbReference>
<dbReference type="PROSITE" id="PS51186">
    <property type="entry name" value="GNAT"/>
    <property type="match status" value="1"/>
</dbReference>
<evidence type="ECO:0000313" key="5">
    <source>
        <dbReference type="Proteomes" id="UP000538147"/>
    </source>
</evidence>
<dbReference type="EMBL" id="JACIIV010000025">
    <property type="protein sequence ID" value="MBB6228848.1"/>
    <property type="molecule type" value="Genomic_DNA"/>
</dbReference>
<feature type="domain" description="N-acetyltransferase" evidence="3">
    <location>
        <begin position="2"/>
        <end position="139"/>
    </location>
</feature>
<dbReference type="PANTHER" id="PTHR43877">
    <property type="entry name" value="AMINOALKYLPHOSPHONATE N-ACETYLTRANSFERASE-RELATED-RELATED"/>
    <property type="match status" value="1"/>
</dbReference>
<comment type="caution">
    <text evidence="4">The sequence shown here is derived from an EMBL/GenBank/DDBJ whole genome shotgun (WGS) entry which is preliminary data.</text>
</comment>
<dbReference type="RefSeq" id="WP_184201940.1">
    <property type="nucleotide sequence ID" value="NZ_BMOX01000078.1"/>
</dbReference>
<protein>
    <submittedName>
        <fullName evidence="4">Ribosomal protein S18 acetylase RimI-like enzyme</fullName>
    </submittedName>
</protein>
<keyword evidence="1" id="KW-0808">Transferase</keyword>
<dbReference type="Gene3D" id="3.40.630.30">
    <property type="match status" value="1"/>
</dbReference>
<reference evidence="4 5" key="1">
    <citation type="submission" date="2020-08" db="EMBL/GenBank/DDBJ databases">
        <title>Genomic Encyclopedia of Type Strains, Phase IV (KMG-IV): sequencing the most valuable type-strain genomes for metagenomic binning, comparative biology and taxonomic classification.</title>
        <authorList>
            <person name="Goeker M."/>
        </authorList>
    </citation>
    <scope>NUCLEOTIDE SEQUENCE [LARGE SCALE GENOMIC DNA]</scope>
    <source>
        <strain evidence="4 5">DSM 102189</strain>
    </source>
</reference>
<proteinExistence type="predicted"/>
<dbReference type="SUPFAM" id="SSF55729">
    <property type="entry name" value="Acyl-CoA N-acyltransferases (Nat)"/>
    <property type="match status" value="1"/>
</dbReference>
<keyword evidence="4" id="KW-0689">Ribosomal protein</keyword>
<evidence type="ECO:0000259" key="3">
    <source>
        <dbReference type="PROSITE" id="PS51186"/>
    </source>
</evidence>
<dbReference type="InterPro" id="IPR016181">
    <property type="entry name" value="Acyl_CoA_acyltransferase"/>
</dbReference>
<accession>A0A841LIQ9</accession>
<keyword evidence="4" id="KW-0687">Ribonucleoprotein</keyword>
<evidence type="ECO:0000256" key="1">
    <source>
        <dbReference type="ARBA" id="ARBA00022679"/>
    </source>
</evidence>
<evidence type="ECO:0000256" key="2">
    <source>
        <dbReference type="ARBA" id="ARBA00023315"/>
    </source>
</evidence>
<keyword evidence="2" id="KW-0012">Acyltransferase</keyword>
<dbReference type="GO" id="GO:0005840">
    <property type="term" value="C:ribosome"/>
    <property type="evidence" value="ECO:0007669"/>
    <property type="project" value="UniProtKB-KW"/>
</dbReference>
<dbReference type="AlphaFoldDB" id="A0A841LIQ9"/>
<sequence length="139" mass="15606">MAEILTYEDRHFAGVEALWEEVFPTDSPWNKAAEAIPAKLKVQPELFIVAEEAGDVIGTVMAGYDGHRGWLYTVAVKPEHQRRGIGTALLIEAEIRLSRSGCKKTNLQIRAGNEAVAAFYRRHGYLVEERISMGKRFDC</sequence>
<dbReference type="Pfam" id="PF00583">
    <property type="entry name" value="Acetyltransf_1"/>
    <property type="match status" value="1"/>
</dbReference>